<dbReference type="NCBIfam" id="TIGR01958">
    <property type="entry name" value="nuoE_fam"/>
    <property type="match status" value="1"/>
</dbReference>
<evidence type="ECO:0000256" key="2">
    <source>
        <dbReference type="ARBA" id="ARBA00022714"/>
    </source>
</evidence>
<keyword evidence="8" id="KW-0560">Oxidoreductase</keyword>
<comment type="similarity">
    <text evidence="1">Belongs to the complex I 24 kDa subunit family.</text>
</comment>
<dbReference type="FunFam" id="1.10.10.1590:FF:000001">
    <property type="entry name" value="NADH-quinone oxidoreductase subunit E"/>
    <property type="match status" value="1"/>
</dbReference>
<dbReference type="InterPro" id="IPR036249">
    <property type="entry name" value="Thioredoxin-like_sf"/>
</dbReference>
<dbReference type="GO" id="GO:0003954">
    <property type="term" value="F:NADH dehydrogenase activity"/>
    <property type="evidence" value="ECO:0007669"/>
    <property type="project" value="TreeGrafter"/>
</dbReference>
<evidence type="ECO:0000256" key="3">
    <source>
        <dbReference type="ARBA" id="ARBA00022723"/>
    </source>
</evidence>
<dbReference type="EC" id="1.6.5.11" evidence="8"/>
<name>A0A2P4UKE4_9ACTN</name>
<dbReference type="EMBL" id="MTBP01000002">
    <property type="protein sequence ID" value="POM25521.1"/>
    <property type="molecule type" value="Genomic_DNA"/>
</dbReference>
<protein>
    <submittedName>
        <fullName evidence="8">NADH-quinone oxidoreductase subunit E</fullName>
        <ecNumber evidence="8">1.6.5.11</ecNumber>
    </submittedName>
</protein>
<dbReference type="InterPro" id="IPR002023">
    <property type="entry name" value="NuoE-like"/>
</dbReference>
<evidence type="ECO:0000256" key="1">
    <source>
        <dbReference type="ARBA" id="ARBA00010643"/>
    </source>
</evidence>
<dbReference type="Pfam" id="PF01257">
    <property type="entry name" value="2Fe-2S_thioredx"/>
    <property type="match status" value="1"/>
</dbReference>
<dbReference type="SUPFAM" id="SSF52833">
    <property type="entry name" value="Thioredoxin-like"/>
    <property type="match status" value="1"/>
</dbReference>
<feature type="region of interest" description="Disordered" evidence="7">
    <location>
        <begin position="1"/>
        <end position="33"/>
    </location>
</feature>
<keyword evidence="9" id="KW-1185">Reference proteome</keyword>
<dbReference type="PANTHER" id="PTHR10371">
    <property type="entry name" value="NADH DEHYDROGENASE UBIQUINONE FLAVOPROTEIN 2, MITOCHONDRIAL"/>
    <property type="match status" value="1"/>
</dbReference>
<dbReference type="Gene3D" id="1.10.10.1590">
    <property type="entry name" value="NADH-quinone oxidoreductase subunit E"/>
    <property type="match status" value="1"/>
</dbReference>
<dbReference type="PANTHER" id="PTHR10371:SF3">
    <property type="entry name" value="NADH DEHYDROGENASE [UBIQUINONE] FLAVOPROTEIN 2, MITOCHONDRIAL"/>
    <property type="match status" value="1"/>
</dbReference>
<dbReference type="AlphaFoldDB" id="A0A2P4UKE4"/>
<dbReference type="InterPro" id="IPR041921">
    <property type="entry name" value="NuoE_N"/>
</dbReference>
<proteinExistence type="inferred from homology"/>
<dbReference type="GO" id="GO:0051537">
    <property type="term" value="F:2 iron, 2 sulfur cluster binding"/>
    <property type="evidence" value="ECO:0007669"/>
    <property type="project" value="UniProtKB-KW"/>
</dbReference>
<dbReference type="Proteomes" id="UP000242367">
    <property type="component" value="Unassembled WGS sequence"/>
</dbReference>
<keyword evidence="2" id="KW-0001">2Fe-2S</keyword>
<feature type="region of interest" description="Disordered" evidence="7">
    <location>
        <begin position="241"/>
        <end position="289"/>
    </location>
</feature>
<reference evidence="8 9" key="1">
    <citation type="journal article" date="2017" name="Chemistry">
        <title>Isolation, Biosynthesis and Chemical Modifications of Rubterolones A-F: Rare Tropolone Alkaloids from Actinomadura sp. 5-2.</title>
        <authorList>
            <person name="Guo H."/>
            <person name="Benndorf R."/>
            <person name="Leichnitz D."/>
            <person name="Klassen J.L."/>
            <person name="Vollmers J."/>
            <person name="Gorls H."/>
            <person name="Steinacker M."/>
            <person name="Weigel C."/>
            <person name="Dahse H.M."/>
            <person name="Kaster A.K."/>
            <person name="de Beer Z.W."/>
            <person name="Poulsen M."/>
            <person name="Beemelmanns C."/>
        </authorList>
    </citation>
    <scope>NUCLEOTIDE SEQUENCE [LARGE SCALE GENOMIC DNA]</scope>
    <source>
        <strain evidence="8 9">5-2</strain>
    </source>
</reference>
<evidence type="ECO:0000256" key="6">
    <source>
        <dbReference type="ARBA" id="ARBA00034078"/>
    </source>
</evidence>
<organism evidence="8 9">
    <name type="scientific">Actinomadura rubteroloni</name>
    <dbReference type="NCBI Taxonomy" id="1926885"/>
    <lineage>
        <taxon>Bacteria</taxon>
        <taxon>Bacillati</taxon>
        <taxon>Actinomycetota</taxon>
        <taxon>Actinomycetes</taxon>
        <taxon>Streptosporangiales</taxon>
        <taxon>Thermomonosporaceae</taxon>
        <taxon>Actinomadura</taxon>
    </lineage>
</organism>
<keyword evidence="4" id="KW-0408">Iron</keyword>
<dbReference type="CDD" id="cd03064">
    <property type="entry name" value="TRX_Fd_NuoE"/>
    <property type="match status" value="1"/>
</dbReference>
<sequence>MTEHLGPPVGEEPGQHRGEPMQLEPPYGGTAPYDLETREALERDAKEIIARYPKARSALLPMLHLVQSVDGHITQRGIDLCADLLGITAAQVTGVATFYTQYKRKPVGEYHVGVCINTLCAVMGGDQIWAELSEHVGVGHDEATPDGTVSLERIECNAACDFAPVMTVNWEFFDDMTPEKAKALVDDLRAGREVAPSRGPQRVCTWKDASRVLAGFPDGRAHEGVQAGPQSLRGLEVARDNGWAAPPVPAGPVDAEPPTPDEVTDPPPNEPGKPIGGSVKPGSQEGRNQ</sequence>
<dbReference type="InterPro" id="IPR042128">
    <property type="entry name" value="NuoE_dom"/>
</dbReference>
<keyword evidence="5" id="KW-0411">Iron-sulfur</keyword>
<evidence type="ECO:0000313" key="9">
    <source>
        <dbReference type="Proteomes" id="UP000242367"/>
    </source>
</evidence>
<evidence type="ECO:0000313" key="8">
    <source>
        <dbReference type="EMBL" id="POM25521.1"/>
    </source>
</evidence>
<dbReference type="GO" id="GO:0046872">
    <property type="term" value="F:metal ion binding"/>
    <property type="evidence" value="ECO:0007669"/>
    <property type="project" value="UniProtKB-KW"/>
</dbReference>
<keyword evidence="3" id="KW-0479">Metal-binding</keyword>
<dbReference type="Gene3D" id="3.40.30.10">
    <property type="entry name" value="Glutaredoxin"/>
    <property type="match status" value="1"/>
</dbReference>
<dbReference type="NCBIfam" id="NF005721">
    <property type="entry name" value="PRK07539.1-1"/>
    <property type="match status" value="1"/>
</dbReference>
<dbReference type="PROSITE" id="PS01099">
    <property type="entry name" value="COMPLEX1_24K"/>
    <property type="match status" value="1"/>
</dbReference>
<feature type="compositionally biased region" description="Pro residues" evidence="7">
    <location>
        <begin position="246"/>
        <end position="271"/>
    </location>
</feature>
<comment type="cofactor">
    <cofactor evidence="6">
        <name>[2Fe-2S] cluster</name>
        <dbReference type="ChEBI" id="CHEBI:190135"/>
    </cofactor>
</comment>
<evidence type="ECO:0000256" key="7">
    <source>
        <dbReference type="SAM" id="MobiDB-lite"/>
    </source>
</evidence>
<evidence type="ECO:0000256" key="5">
    <source>
        <dbReference type="ARBA" id="ARBA00023014"/>
    </source>
</evidence>
<evidence type="ECO:0000256" key="4">
    <source>
        <dbReference type="ARBA" id="ARBA00023004"/>
    </source>
</evidence>
<comment type="caution">
    <text evidence="8">The sequence shown here is derived from an EMBL/GenBank/DDBJ whole genome shotgun (WGS) entry which is preliminary data.</text>
</comment>
<gene>
    <name evidence="8" type="primary">nuoE</name>
    <name evidence="8" type="ORF">BTM25_41690</name>
</gene>
<accession>A0A2P4UKE4</accession>